<dbReference type="Proteomes" id="UP000198919">
    <property type="component" value="Unassembled WGS sequence"/>
</dbReference>
<name>A0A1I3U8D0_9GAMM</name>
<dbReference type="Proteomes" id="UP000224607">
    <property type="component" value="Unassembled WGS sequence"/>
</dbReference>
<evidence type="ECO:0000259" key="2">
    <source>
        <dbReference type="Pfam" id="PF25670"/>
    </source>
</evidence>
<dbReference type="EMBL" id="FORG01000016">
    <property type="protein sequence ID" value="SFJ79784.1"/>
    <property type="molecule type" value="Genomic_DNA"/>
</dbReference>
<gene>
    <name evidence="4" type="ORF">SAMN05421680_11671</name>
    <name evidence="3" type="ORF">Xmau_00356</name>
</gene>
<dbReference type="EMBL" id="NITY01000001">
    <property type="protein sequence ID" value="PHM45964.1"/>
    <property type="molecule type" value="Genomic_DNA"/>
</dbReference>
<evidence type="ECO:0000313" key="5">
    <source>
        <dbReference type="Proteomes" id="UP000198919"/>
    </source>
</evidence>
<evidence type="ECO:0000313" key="4">
    <source>
        <dbReference type="EMBL" id="SFJ79784.1"/>
    </source>
</evidence>
<protein>
    <submittedName>
        <fullName evidence="4">Phage tail fibre repeat-containing protein</fullName>
    </submittedName>
    <submittedName>
        <fullName evidence="3">Tail protein</fullName>
    </submittedName>
</protein>
<organism evidence="4 5">
    <name type="scientific">Xenorhabdus mauleonii</name>
    <dbReference type="NCBI Taxonomy" id="351675"/>
    <lineage>
        <taxon>Bacteria</taxon>
        <taxon>Pseudomonadati</taxon>
        <taxon>Pseudomonadota</taxon>
        <taxon>Gammaproteobacteria</taxon>
        <taxon>Enterobacterales</taxon>
        <taxon>Morganellaceae</taxon>
        <taxon>Xenorhabdus</taxon>
    </lineage>
</organism>
<reference evidence="3 6" key="3">
    <citation type="journal article" date="2017" name="Nat. Microbiol.">
        <title>Natural product diversity associated with the nematode symbionts Photorhabdus and Xenorhabdus.</title>
        <authorList>
            <person name="Tobias N.J."/>
            <person name="Wolff H."/>
            <person name="Djahanschiri B."/>
            <person name="Grundmann F."/>
            <person name="Kronenwerth M."/>
            <person name="Shi Y.M."/>
            <person name="Simonyi S."/>
            <person name="Grun P."/>
            <person name="Shapiro-Ilan D."/>
            <person name="Pidot S.J."/>
            <person name="Stinear T.P."/>
            <person name="Ebersberger I."/>
            <person name="Bode H.B."/>
        </authorList>
    </citation>
    <scope>NUCLEOTIDE SEQUENCE [LARGE SCALE GENOMIC DNA]</scope>
    <source>
        <strain evidence="3 6">DSM 17908</strain>
    </source>
</reference>
<evidence type="ECO:0000313" key="3">
    <source>
        <dbReference type="EMBL" id="PHM45964.1"/>
    </source>
</evidence>
<dbReference type="GO" id="GO:0019062">
    <property type="term" value="P:virion attachment to host cell"/>
    <property type="evidence" value="ECO:0007669"/>
    <property type="project" value="InterPro"/>
</dbReference>
<dbReference type="AlphaFoldDB" id="A0A1I3U8D0"/>
<dbReference type="InterPro" id="IPR058008">
    <property type="entry name" value="Gp26_C"/>
</dbReference>
<dbReference type="GO" id="GO:0046718">
    <property type="term" value="P:symbiont entry into host cell"/>
    <property type="evidence" value="ECO:0007669"/>
    <property type="project" value="InterPro"/>
</dbReference>
<reference evidence="4" key="2">
    <citation type="submission" date="2016-10" db="EMBL/GenBank/DDBJ databases">
        <authorList>
            <person name="de Groot N.N."/>
        </authorList>
    </citation>
    <scope>NUCLEOTIDE SEQUENCE [LARGE SCALE GENOMIC DNA]</scope>
    <source>
        <strain evidence="4">DSM 17908</strain>
    </source>
</reference>
<dbReference type="InterPro" id="IPR005068">
    <property type="entry name" value="Phage_lambda_Stf-r2"/>
</dbReference>
<reference evidence="5" key="1">
    <citation type="submission" date="2016-10" db="EMBL/GenBank/DDBJ databases">
        <authorList>
            <person name="Varghese N."/>
            <person name="Submissions S."/>
        </authorList>
    </citation>
    <scope>NUCLEOTIDE SEQUENCE [LARGE SCALE GENOMIC DNA]</scope>
    <source>
        <strain evidence="5">DSM 17908</strain>
    </source>
</reference>
<evidence type="ECO:0000313" key="6">
    <source>
        <dbReference type="Proteomes" id="UP000224607"/>
    </source>
</evidence>
<dbReference type="Pfam" id="PF03406">
    <property type="entry name" value="Phage_fiber_2"/>
    <property type="match status" value="1"/>
</dbReference>
<dbReference type="RefSeq" id="WP_244590536.1">
    <property type="nucleotide sequence ID" value="NZ_CAWNQB010000001.1"/>
</dbReference>
<dbReference type="STRING" id="351675.SAMN05421680_11671"/>
<feature type="coiled-coil region" evidence="1">
    <location>
        <begin position="70"/>
        <end position="97"/>
    </location>
</feature>
<evidence type="ECO:0000256" key="1">
    <source>
        <dbReference type="SAM" id="Coils"/>
    </source>
</evidence>
<proteinExistence type="predicted"/>
<keyword evidence="6" id="KW-1185">Reference proteome</keyword>
<dbReference type="Pfam" id="PF25670">
    <property type="entry name" value="Phage_tail_C_2"/>
    <property type="match status" value="1"/>
</dbReference>
<sequence>MSNRDSSNSVEVPTMDEVRKAIKDAIAEHAASRNHPDATLKDKGLVSLSNDVNSNSETAASTPRAVKTTYDLASAANQNANNANKDANNANDNANTRLAKGLNGVDIPDKSAFVRNIGLGNTLKVGEYGVGADPISSPQAGIDGNANNLVRSGWYGAGGYNTLNYWYNYAPIMVMTRSGGDGTGSVAQLQISEKGMGTRYRVSNQWSKWVSFYHTGNTTKDNNGVLRVSTSIIQIFPDGNFTTNVESEGAIVERLSKGTYLIKGVQGFSNDGQIGGIEIPRCQNDLPLIWVNHDVLPDGSIKLMTYHREHSDAPAFARNRREGYTSGDLIDIPEGRFISVRVQMPDTQKSQS</sequence>
<accession>A0A1I3U8D0</accession>
<keyword evidence="1" id="KW-0175">Coiled coil</keyword>
<feature type="domain" description="Phage tail protein C-terminal" evidence="2">
    <location>
        <begin position="217"/>
        <end position="345"/>
    </location>
</feature>